<accession>A0A7X0SQS6</accession>
<evidence type="ECO:0000313" key="3">
    <source>
        <dbReference type="Proteomes" id="UP000564644"/>
    </source>
</evidence>
<dbReference type="PANTHER" id="PTHR31956">
    <property type="entry name" value="NON-SPECIFIC PHOSPHOLIPASE C4-RELATED"/>
    <property type="match status" value="1"/>
</dbReference>
<keyword evidence="1" id="KW-0378">Hydrolase</keyword>
<dbReference type="Pfam" id="PF04185">
    <property type="entry name" value="Phosphoesterase"/>
    <property type="match status" value="1"/>
</dbReference>
<gene>
    <name evidence="2" type="ORF">H7C18_25940</name>
</gene>
<comment type="caution">
    <text evidence="2">The sequence shown here is derived from an EMBL/GenBank/DDBJ whole genome shotgun (WGS) entry which is preliminary data.</text>
</comment>
<evidence type="ECO:0000256" key="1">
    <source>
        <dbReference type="ARBA" id="ARBA00022801"/>
    </source>
</evidence>
<reference evidence="2 3" key="1">
    <citation type="submission" date="2020-08" db="EMBL/GenBank/DDBJ databases">
        <title>Cohnella phylogeny.</title>
        <authorList>
            <person name="Dunlap C."/>
        </authorList>
    </citation>
    <scope>NUCLEOTIDE SEQUENCE [LARGE SCALE GENOMIC DNA]</scope>
    <source>
        <strain evidence="2 3">CBP 2801</strain>
    </source>
</reference>
<dbReference type="GO" id="GO:0042578">
    <property type="term" value="F:phosphoric ester hydrolase activity"/>
    <property type="evidence" value="ECO:0007669"/>
    <property type="project" value="UniProtKB-ARBA"/>
</dbReference>
<organism evidence="2 3">
    <name type="scientific">Cohnella zeiphila</name>
    <dbReference type="NCBI Taxonomy" id="2761120"/>
    <lineage>
        <taxon>Bacteria</taxon>
        <taxon>Bacillati</taxon>
        <taxon>Bacillota</taxon>
        <taxon>Bacilli</taxon>
        <taxon>Bacillales</taxon>
        <taxon>Paenibacillaceae</taxon>
        <taxon>Cohnella</taxon>
    </lineage>
</organism>
<evidence type="ECO:0000313" key="2">
    <source>
        <dbReference type="EMBL" id="MBB6734371.1"/>
    </source>
</evidence>
<dbReference type="PANTHER" id="PTHR31956:SF1">
    <property type="entry name" value="NON-SPECIFIC PHOSPHOLIPASE C1"/>
    <property type="match status" value="1"/>
</dbReference>
<dbReference type="InterPro" id="IPR007312">
    <property type="entry name" value="Phosphoesterase"/>
</dbReference>
<name>A0A7X0SQS6_9BACL</name>
<dbReference type="SUPFAM" id="SSF53649">
    <property type="entry name" value="Alkaline phosphatase-like"/>
    <property type="match status" value="1"/>
</dbReference>
<proteinExistence type="predicted"/>
<protein>
    <submittedName>
        <fullName evidence="2">Acid phosphatase</fullName>
    </submittedName>
</protein>
<dbReference type="RefSeq" id="WP_185132036.1">
    <property type="nucleotide sequence ID" value="NZ_JACJVO010000033.1"/>
</dbReference>
<sequence>MWKLFWIPLIAPFLASGLFLMHPMTDRANDGGGSVKAASTPSSPLPARPEHIVVVMEENHSYREIAGNPDAPYMNKLMKLGANLTNHYAIEHPSQPNYLDLFSGSNQKVTDDLPSHTFKTDNLAAELIKHGYTFGGYSDGLPKAGYTGPYDLKTSYARKHNPWADFSNVPASVNLPFSSFPKDYAKLPTVSFVIPNLKHDIHDGTIKQGDDWLKTNLSGYVDWARKHNSLLILTWDEDDRSAKNKIPTVLVGSGVKPQSYDVRTNHYSILRTIEDFYSLPAIGHSKEAAAIKVWK</sequence>
<dbReference type="InterPro" id="IPR017850">
    <property type="entry name" value="Alkaline_phosphatase_core_sf"/>
</dbReference>
<dbReference type="AlphaFoldDB" id="A0A7X0SQS6"/>
<keyword evidence="3" id="KW-1185">Reference proteome</keyword>
<dbReference type="EMBL" id="JACJVO010000033">
    <property type="protein sequence ID" value="MBB6734371.1"/>
    <property type="molecule type" value="Genomic_DNA"/>
</dbReference>
<dbReference type="Gene3D" id="3.40.720.10">
    <property type="entry name" value="Alkaline Phosphatase, subunit A"/>
    <property type="match status" value="1"/>
</dbReference>
<dbReference type="Proteomes" id="UP000564644">
    <property type="component" value="Unassembled WGS sequence"/>
</dbReference>